<accession>A0AB35FCT5</accession>
<dbReference type="SUPFAM" id="SSF51735">
    <property type="entry name" value="NAD(P)-binding Rossmann-fold domains"/>
    <property type="match status" value="1"/>
</dbReference>
<evidence type="ECO:0000256" key="1">
    <source>
        <dbReference type="ARBA" id="ARBA00006484"/>
    </source>
</evidence>
<dbReference type="PANTHER" id="PTHR43976:SF16">
    <property type="entry name" value="SHORT-CHAIN DEHYDROGENASE_REDUCTASE FAMILY PROTEIN"/>
    <property type="match status" value="1"/>
</dbReference>
<sequence length="278" mass="29975">MNDNQNRKVWLVTGASRGLGQEISRAVRTGGDLVVRAMRSPVPNDDDDYQMTVQLDVTDERSVKQAIEAAEHRFGRIDILVNNAGYGLIGGIEEVNAQEARALFATNVEGMLNVLRAVLPGMRKRRSGNIVNISSLGGFSASAGWGVYNATKFAVEGLSEALAVEVAPLGIAVTIVEPGYFRTDFLANSSLGRAERIIGDYHESLSGLSNRMVQLSGKQPGDPALAAKAIVDMIHSGTAPLRLALGSDAYDRIAAKLDSMRQNLQQWETVTRSTSFKV</sequence>
<evidence type="ECO:0000313" key="5">
    <source>
        <dbReference type="Proteomes" id="UP000758022"/>
    </source>
</evidence>
<gene>
    <name evidence="4" type="ORF">HFO74_14090</name>
</gene>
<organism evidence="4 5">
    <name type="scientific">Rhizobium laguerreae</name>
    <dbReference type="NCBI Taxonomy" id="1076926"/>
    <lineage>
        <taxon>Bacteria</taxon>
        <taxon>Pseudomonadati</taxon>
        <taxon>Pseudomonadota</taxon>
        <taxon>Alphaproteobacteria</taxon>
        <taxon>Hyphomicrobiales</taxon>
        <taxon>Rhizobiaceae</taxon>
        <taxon>Rhizobium/Agrobacterium group</taxon>
        <taxon>Rhizobium</taxon>
    </lineage>
</organism>
<dbReference type="AlphaFoldDB" id="A0AB35FCT5"/>
<proteinExistence type="inferred from homology"/>
<protein>
    <submittedName>
        <fullName evidence="4">SDR family NAD(P)-dependent oxidoreductase</fullName>
    </submittedName>
</protein>
<dbReference type="GO" id="GO:0016491">
    <property type="term" value="F:oxidoreductase activity"/>
    <property type="evidence" value="ECO:0007669"/>
    <property type="project" value="UniProtKB-KW"/>
</dbReference>
<dbReference type="InterPro" id="IPR020904">
    <property type="entry name" value="Sc_DH/Rdtase_CS"/>
</dbReference>
<dbReference type="InterPro" id="IPR051911">
    <property type="entry name" value="SDR_oxidoreductase"/>
</dbReference>
<dbReference type="InterPro" id="IPR002347">
    <property type="entry name" value="SDR_fam"/>
</dbReference>
<dbReference type="Proteomes" id="UP000758022">
    <property type="component" value="Unassembled WGS sequence"/>
</dbReference>
<reference evidence="4" key="1">
    <citation type="submission" date="2020-04" db="EMBL/GenBank/DDBJ databases">
        <title>Global-level population genomics supports evidence of horizontal gene transfer on evolution of Rhizobia in Lentils.</title>
        <authorList>
            <person name="Gai Y."/>
            <person name="Cook D."/>
            <person name="Riely B."/>
        </authorList>
    </citation>
    <scope>NUCLEOTIDE SEQUENCE</scope>
    <source>
        <strain evidence="4">TLR9</strain>
    </source>
</reference>
<comment type="caution">
    <text evidence="4">The sequence shown here is derived from an EMBL/GenBank/DDBJ whole genome shotgun (WGS) entry which is preliminary data.</text>
</comment>
<name>A0AB35FCT5_9HYPH</name>
<dbReference type="RefSeq" id="WP_221979023.1">
    <property type="nucleotide sequence ID" value="NZ_JAAXQQ010000004.1"/>
</dbReference>
<keyword evidence="2" id="KW-0560">Oxidoreductase</keyword>
<dbReference type="PROSITE" id="PS00061">
    <property type="entry name" value="ADH_SHORT"/>
    <property type="match status" value="1"/>
</dbReference>
<dbReference type="Pfam" id="PF00106">
    <property type="entry name" value="adh_short"/>
    <property type="match status" value="1"/>
</dbReference>
<dbReference type="PANTHER" id="PTHR43976">
    <property type="entry name" value="SHORT CHAIN DEHYDROGENASE"/>
    <property type="match status" value="1"/>
</dbReference>
<evidence type="ECO:0000256" key="2">
    <source>
        <dbReference type="ARBA" id="ARBA00023002"/>
    </source>
</evidence>
<dbReference type="CDD" id="cd05374">
    <property type="entry name" value="17beta-HSD-like_SDR_c"/>
    <property type="match status" value="1"/>
</dbReference>
<dbReference type="EMBL" id="JAAXQQ010000004">
    <property type="protein sequence ID" value="MBY3064554.1"/>
    <property type="molecule type" value="Genomic_DNA"/>
</dbReference>
<evidence type="ECO:0000256" key="3">
    <source>
        <dbReference type="RuleBase" id="RU000363"/>
    </source>
</evidence>
<dbReference type="Gene3D" id="3.40.50.720">
    <property type="entry name" value="NAD(P)-binding Rossmann-like Domain"/>
    <property type="match status" value="1"/>
</dbReference>
<dbReference type="PRINTS" id="PR00080">
    <property type="entry name" value="SDRFAMILY"/>
</dbReference>
<dbReference type="PRINTS" id="PR00081">
    <property type="entry name" value="GDHRDH"/>
</dbReference>
<dbReference type="NCBIfam" id="NF004824">
    <property type="entry name" value="PRK06180.1"/>
    <property type="match status" value="1"/>
</dbReference>
<comment type="similarity">
    <text evidence="1 3">Belongs to the short-chain dehydrogenases/reductases (SDR) family.</text>
</comment>
<evidence type="ECO:0000313" key="4">
    <source>
        <dbReference type="EMBL" id="MBY3064554.1"/>
    </source>
</evidence>
<dbReference type="InterPro" id="IPR036291">
    <property type="entry name" value="NAD(P)-bd_dom_sf"/>
</dbReference>